<accession>X1U3D8</accession>
<dbReference type="AlphaFoldDB" id="X1U3D8"/>
<name>X1U3D8_9ZZZZ</name>
<organism evidence="1">
    <name type="scientific">marine sediment metagenome</name>
    <dbReference type="NCBI Taxonomy" id="412755"/>
    <lineage>
        <taxon>unclassified sequences</taxon>
        <taxon>metagenomes</taxon>
        <taxon>ecological metagenomes</taxon>
    </lineage>
</organism>
<feature type="non-terminal residue" evidence="1">
    <location>
        <position position="1"/>
    </location>
</feature>
<sequence length="39" mass="4018">IHVGEDGVKLADGNAFTVTCFGSGVEIHPYALPTTSVTL</sequence>
<protein>
    <submittedName>
        <fullName evidence="1">Uncharacterized protein</fullName>
    </submittedName>
</protein>
<reference evidence="1" key="1">
    <citation type="journal article" date="2014" name="Front. Microbiol.">
        <title>High frequency of phylogenetically diverse reductive dehalogenase-homologous genes in deep subseafloor sedimentary metagenomes.</title>
        <authorList>
            <person name="Kawai M."/>
            <person name="Futagami T."/>
            <person name="Toyoda A."/>
            <person name="Takaki Y."/>
            <person name="Nishi S."/>
            <person name="Hori S."/>
            <person name="Arai W."/>
            <person name="Tsubouchi T."/>
            <person name="Morono Y."/>
            <person name="Uchiyama I."/>
            <person name="Ito T."/>
            <person name="Fujiyama A."/>
            <person name="Inagaki F."/>
            <person name="Takami H."/>
        </authorList>
    </citation>
    <scope>NUCLEOTIDE SEQUENCE</scope>
    <source>
        <strain evidence="1">Expedition CK06-06</strain>
    </source>
</reference>
<dbReference type="EMBL" id="BARW01029670">
    <property type="protein sequence ID" value="GAJ11994.1"/>
    <property type="molecule type" value="Genomic_DNA"/>
</dbReference>
<evidence type="ECO:0000313" key="1">
    <source>
        <dbReference type="EMBL" id="GAJ11994.1"/>
    </source>
</evidence>
<gene>
    <name evidence="1" type="ORF">S12H4_47618</name>
</gene>
<comment type="caution">
    <text evidence="1">The sequence shown here is derived from an EMBL/GenBank/DDBJ whole genome shotgun (WGS) entry which is preliminary data.</text>
</comment>
<proteinExistence type="predicted"/>